<accession>A0ABU6XK39</accession>
<evidence type="ECO:0000313" key="2">
    <source>
        <dbReference type="Proteomes" id="UP001341840"/>
    </source>
</evidence>
<evidence type="ECO:0000313" key="1">
    <source>
        <dbReference type="EMBL" id="MED6198186.1"/>
    </source>
</evidence>
<protein>
    <submittedName>
        <fullName evidence="1">Uncharacterized protein</fullName>
    </submittedName>
</protein>
<name>A0ABU6XK39_9FABA</name>
<keyword evidence="2" id="KW-1185">Reference proteome</keyword>
<reference evidence="1 2" key="1">
    <citation type="journal article" date="2023" name="Plants (Basel)">
        <title>Bridging the Gap: Combining Genomics and Transcriptomics Approaches to Understand Stylosanthes scabra, an Orphan Legume from the Brazilian Caatinga.</title>
        <authorList>
            <person name="Ferreira-Neto J.R.C."/>
            <person name="da Silva M.D."/>
            <person name="Binneck E."/>
            <person name="de Melo N.F."/>
            <person name="da Silva R.H."/>
            <person name="de Melo A.L.T.M."/>
            <person name="Pandolfi V."/>
            <person name="Bustamante F.O."/>
            <person name="Brasileiro-Vidal A.C."/>
            <person name="Benko-Iseppon A.M."/>
        </authorList>
    </citation>
    <scope>NUCLEOTIDE SEQUENCE [LARGE SCALE GENOMIC DNA]</scope>
    <source>
        <tissue evidence="1">Leaves</tissue>
    </source>
</reference>
<sequence>MARLVCLAGNLHWFLGKCGCKHSSANRSSGTYATQGPNAVPLRWDRQTVQFSVNAWPHSPDNRALPRECKNVKIDSIYWILH</sequence>
<dbReference type="Proteomes" id="UP001341840">
    <property type="component" value="Unassembled WGS sequence"/>
</dbReference>
<proteinExistence type="predicted"/>
<dbReference type="EMBL" id="JASCZI010212057">
    <property type="protein sequence ID" value="MED6198186.1"/>
    <property type="molecule type" value="Genomic_DNA"/>
</dbReference>
<organism evidence="1 2">
    <name type="scientific">Stylosanthes scabra</name>
    <dbReference type="NCBI Taxonomy" id="79078"/>
    <lineage>
        <taxon>Eukaryota</taxon>
        <taxon>Viridiplantae</taxon>
        <taxon>Streptophyta</taxon>
        <taxon>Embryophyta</taxon>
        <taxon>Tracheophyta</taxon>
        <taxon>Spermatophyta</taxon>
        <taxon>Magnoliopsida</taxon>
        <taxon>eudicotyledons</taxon>
        <taxon>Gunneridae</taxon>
        <taxon>Pentapetalae</taxon>
        <taxon>rosids</taxon>
        <taxon>fabids</taxon>
        <taxon>Fabales</taxon>
        <taxon>Fabaceae</taxon>
        <taxon>Papilionoideae</taxon>
        <taxon>50 kb inversion clade</taxon>
        <taxon>dalbergioids sensu lato</taxon>
        <taxon>Dalbergieae</taxon>
        <taxon>Pterocarpus clade</taxon>
        <taxon>Stylosanthes</taxon>
    </lineage>
</organism>
<gene>
    <name evidence="1" type="ORF">PIB30_063653</name>
</gene>
<comment type="caution">
    <text evidence="1">The sequence shown here is derived from an EMBL/GenBank/DDBJ whole genome shotgun (WGS) entry which is preliminary data.</text>
</comment>